<dbReference type="EMBL" id="QOPI01000002">
    <property type="protein sequence ID" value="RCL45454.1"/>
    <property type="molecule type" value="Genomic_DNA"/>
</dbReference>
<keyword evidence="3" id="KW-0132">Cell division</keyword>
<dbReference type="SUPFAM" id="SSF52540">
    <property type="entry name" value="P-loop containing nucleoside triphosphate hydrolases"/>
    <property type="match status" value="1"/>
</dbReference>
<dbReference type="GO" id="GO:0032153">
    <property type="term" value="C:cell division site"/>
    <property type="evidence" value="ECO:0007669"/>
    <property type="project" value="TreeGrafter"/>
</dbReference>
<evidence type="ECO:0000256" key="2">
    <source>
        <dbReference type="ARBA" id="ARBA00022840"/>
    </source>
</evidence>
<sequence>MSIHKNIIKTLKSKDITLDEPQIDFIEIFNKHKPKKSKLFLGPSKNAPKGFYLWGDVGRGKTLLLNTIFDELDLKKSKFHYIDFMHSIHKDLKELSGKKNPLDLIADKLAAKHELIFIDEFQVEDVADAMLITNLFQRIFKKNIYFLISSNAHPSNLYLDGLQRQKFLSAVDLIIEYLNVYKLEGAKDYRISLISDFDNNSKDIFNEKKIKDFISSAFECDEFKKEVDINKRKFGCNGYSNSFIWFSFNVFFKEASSSKEYIEICRKYDWILINNFISCDDDEADLIRRFISFIDIAYKENIKVKFFNEGLNPENIYTGNKFQYLWQRSKSRINEMKSKKYLLNSGKN</sequence>
<evidence type="ECO:0000313" key="3">
    <source>
        <dbReference type="EMBL" id="RCL45454.1"/>
    </source>
</evidence>
<dbReference type="InterPro" id="IPR027417">
    <property type="entry name" value="P-loop_NTPase"/>
</dbReference>
<gene>
    <name evidence="3" type="ORF">DBW92_00510</name>
</gene>
<dbReference type="Proteomes" id="UP000252915">
    <property type="component" value="Unassembled WGS sequence"/>
</dbReference>
<dbReference type="PANTHER" id="PTHR12169:SF6">
    <property type="entry name" value="AFG1-LIKE ATPASE"/>
    <property type="match status" value="1"/>
</dbReference>
<evidence type="ECO:0000256" key="1">
    <source>
        <dbReference type="ARBA" id="ARBA00022741"/>
    </source>
</evidence>
<dbReference type="GO" id="GO:0005524">
    <property type="term" value="F:ATP binding"/>
    <property type="evidence" value="ECO:0007669"/>
    <property type="project" value="UniProtKB-KW"/>
</dbReference>
<keyword evidence="2" id="KW-0067">ATP-binding</keyword>
<keyword evidence="3" id="KW-0131">Cell cycle</keyword>
<dbReference type="NCBIfam" id="NF040713">
    <property type="entry name" value="ZapE"/>
    <property type="match status" value="1"/>
</dbReference>
<reference evidence="3 4" key="1">
    <citation type="journal article" date="2018" name="Microbiome">
        <title>Fine metagenomic profile of the Mediterranean stratified and mixed water columns revealed by assembly and recruitment.</title>
        <authorList>
            <person name="Haro-Moreno J.M."/>
            <person name="Lopez-Perez M."/>
            <person name="De La Torre J.R."/>
            <person name="Picazo A."/>
            <person name="Camacho A."/>
            <person name="Rodriguez-Valera F."/>
        </authorList>
    </citation>
    <scope>NUCLEOTIDE SEQUENCE [LARGE SCALE GENOMIC DNA]</scope>
    <source>
        <strain evidence="3">MED-G78</strain>
    </source>
</reference>
<dbReference type="GO" id="GO:0005737">
    <property type="term" value="C:cytoplasm"/>
    <property type="evidence" value="ECO:0007669"/>
    <property type="project" value="TreeGrafter"/>
</dbReference>
<proteinExistence type="predicted"/>
<dbReference type="GO" id="GO:0051301">
    <property type="term" value="P:cell division"/>
    <property type="evidence" value="ECO:0007669"/>
    <property type="project" value="UniProtKB-KW"/>
</dbReference>
<dbReference type="AlphaFoldDB" id="A0A368C8N8"/>
<evidence type="ECO:0000313" key="4">
    <source>
        <dbReference type="Proteomes" id="UP000252915"/>
    </source>
</evidence>
<protein>
    <submittedName>
        <fullName evidence="3">Cell division protein ZapE</fullName>
    </submittedName>
</protein>
<comment type="caution">
    <text evidence="3">The sequence shown here is derived from an EMBL/GenBank/DDBJ whole genome shotgun (WGS) entry which is preliminary data.</text>
</comment>
<dbReference type="GO" id="GO:0016887">
    <property type="term" value="F:ATP hydrolysis activity"/>
    <property type="evidence" value="ECO:0007669"/>
    <property type="project" value="InterPro"/>
</dbReference>
<organism evidence="3 4">
    <name type="scientific">SAR86 cluster bacterium</name>
    <dbReference type="NCBI Taxonomy" id="2030880"/>
    <lineage>
        <taxon>Bacteria</taxon>
        <taxon>Pseudomonadati</taxon>
        <taxon>Pseudomonadota</taxon>
        <taxon>Gammaproteobacteria</taxon>
        <taxon>SAR86 cluster</taxon>
    </lineage>
</organism>
<name>A0A368C8N8_9GAMM</name>
<dbReference type="PANTHER" id="PTHR12169">
    <property type="entry name" value="ATPASE N2B"/>
    <property type="match status" value="1"/>
</dbReference>
<dbReference type="Gene3D" id="3.40.50.300">
    <property type="entry name" value="P-loop containing nucleotide triphosphate hydrolases"/>
    <property type="match status" value="1"/>
</dbReference>
<dbReference type="Pfam" id="PF03969">
    <property type="entry name" value="AFG1_ATPase"/>
    <property type="match status" value="1"/>
</dbReference>
<dbReference type="InterPro" id="IPR005654">
    <property type="entry name" value="ATPase_AFG1-like"/>
</dbReference>
<accession>A0A368C8N8</accession>
<keyword evidence="1" id="KW-0547">Nucleotide-binding</keyword>